<dbReference type="InterPro" id="IPR003689">
    <property type="entry name" value="ZIP"/>
</dbReference>
<keyword evidence="5" id="KW-0862">Zinc</keyword>
<sequence length="255" mass="27059">MNELTGSQIWIFGTVASLIAGLATSIGALPVLFLKKELSEKNLDMFLGFAAGVMLAATVFSLILPSLETGGILITVLGIFLGAVSIDLMDTFSPHEHFLKGHEGPELVRLKKIWLFVIAIALHNFPEGMAVGVSFGGGMIANGITVAVAIGLQNIPEGAATAFSLIKANYSRKQSFFWSFLTGLVEPIGGLLGASLVVLLKPALPFFLSFAGGAMLYVISDEIIPETHSHGYERTATFSLIFGFLLMLVLDVALG</sequence>
<comment type="subcellular location">
    <subcellularLocation>
        <location evidence="1">Cell membrane</location>
        <topology evidence="1">Multi-pass membrane protein</topology>
    </subcellularLocation>
</comment>
<keyword evidence="3" id="KW-1003">Cell membrane</keyword>
<feature type="transmembrane region" description="Helical" evidence="8">
    <location>
        <begin position="12"/>
        <end position="34"/>
    </location>
</feature>
<protein>
    <submittedName>
        <fullName evidence="9">Protein gufA</fullName>
    </submittedName>
</protein>
<dbReference type="PANTHER" id="PTHR11040">
    <property type="entry name" value="ZINC/IRON TRANSPORTER"/>
    <property type="match status" value="1"/>
</dbReference>
<dbReference type="GO" id="GO:0005385">
    <property type="term" value="F:zinc ion transmembrane transporter activity"/>
    <property type="evidence" value="ECO:0007669"/>
    <property type="project" value="TreeGrafter"/>
</dbReference>
<dbReference type="RefSeq" id="WP_103067345.1">
    <property type="nucleotide sequence ID" value="NZ_AZRL01000021.1"/>
</dbReference>
<evidence type="ECO:0000256" key="2">
    <source>
        <dbReference type="ARBA" id="ARBA00006939"/>
    </source>
</evidence>
<evidence type="ECO:0000256" key="8">
    <source>
        <dbReference type="SAM" id="Phobius"/>
    </source>
</evidence>
<comment type="caution">
    <text evidence="9">The sequence shown here is derived from an EMBL/GenBank/DDBJ whole genome shotgun (WGS) entry which is preliminary data.</text>
</comment>
<evidence type="ECO:0000256" key="1">
    <source>
        <dbReference type="ARBA" id="ARBA00004651"/>
    </source>
</evidence>
<dbReference type="PANTHER" id="PTHR11040:SF211">
    <property type="entry name" value="ZINC TRANSPORTER ZIP11"/>
    <property type="match status" value="1"/>
</dbReference>
<comment type="similarity">
    <text evidence="2">Belongs to the ZIP transporter (TC 2.A.5) family.</text>
</comment>
<reference evidence="9 10" key="1">
    <citation type="submission" date="2013-12" db="EMBL/GenBank/DDBJ databases">
        <title>Comparative genomics of Petrotoga isolates.</title>
        <authorList>
            <person name="Nesbo C.L."/>
            <person name="Charchuk R."/>
            <person name="Chow K."/>
        </authorList>
    </citation>
    <scope>NUCLEOTIDE SEQUENCE [LARGE SCALE GENOMIC DNA]</scope>
    <source>
        <strain evidence="9 10">DSM 13574</strain>
    </source>
</reference>
<dbReference type="AlphaFoldDB" id="A0A2K1NY19"/>
<keyword evidence="4 8" id="KW-0812">Transmembrane</keyword>
<name>A0A2K1NY19_9BACT</name>
<dbReference type="GO" id="GO:0005886">
    <property type="term" value="C:plasma membrane"/>
    <property type="evidence" value="ECO:0007669"/>
    <property type="project" value="UniProtKB-SubCell"/>
</dbReference>
<evidence type="ECO:0000256" key="6">
    <source>
        <dbReference type="ARBA" id="ARBA00022989"/>
    </source>
</evidence>
<keyword evidence="7 8" id="KW-0472">Membrane</keyword>
<evidence type="ECO:0000256" key="3">
    <source>
        <dbReference type="ARBA" id="ARBA00022475"/>
    </source>
</evidence>
<feature type="transmembrane region" description="Helical" evidence="8">
    <location>
        <begin position="176"/>
        <end position="200"/>
    </location>
</feature>
<gene>
    <name evidence="9" type="ORF">X929_07410</name>
</gene>
<organism evidence="9 10">
    <name type="scientific">Petrotoga olearia DSM 13574</name>
    <dbReference type="NCBI Taxonomy" id="1122955"/>
    <lineage>
        <taxon>Bacteria</taxon>
        <taxon>Thermotogati</taxon>
        <taxon>Thermotogota</taxon>
        <taxon>Thermotogae</taxon>
        <taxon>Petrotogales</taxon>
        <taxon>Petrotogaceae</taxon>
        <taxon>Petrotoga</taxon>
    </lineage>
</organism>
<feature type="transmembrane region" description="Helical" evidence="8">
    <location>
        <begin position="46"/>
        <end position="64"/>
    </location>
</feature>
<proteinExistence type="inferred from homology"/>
<feature type="transmembrane region" description="Helical" evidence="8">
    <location>
        <begin position="236"/>
        <end position="254"/>
    </location>
</feature>
<keyword evidence="6 8" id="KW-1133">Transmembrane helix</keyword>
<dbReference type="Pfam" id="PF02535">
    <property type="entry name" value="Zip"/>
    <property type="match status" value="1"/>
</dbReference>
<evidence type="ECO:0000256" key="5">
    <source>
        <dbReference type="ARBA" id="ARBA00022833"/>
    </source>
</evidence>
<dbReference type="EMBL" id="AZRL01000021">
    <property type="protein sequence ID" value="PNR95430.1"/>
    <property type="molecule type" value="Genomic_DNA"/>
</dbReference>
<accession>A0A2K1NY19</accession>
<evidence type="ECO:0000313" key="9">
    <source>
        <dbReference type="EMBL" id="PNR95430.1"/>
    </source>
</evidence>
<evidence type="ECO:0000256" key="7">
    <source>
        <dbReference type="ARBA" id="ARBA00023136"/>
    </source>
</evidence>
<evidence type="ECO:0000313" key="10">
    <source>
        <dbReference type="Proteomes" id="UP000236434"/>
    </source>
</evidence>
<feature type="transmembrane region" description="Helical" evidence="8">
    <location>
        <begin position="206"/>
        <end position="224"/>
    </location>
</feature>
<feature type="transmembrane region" description="Helical" evidence="8">
    <location>
        <begin position="70"/>
        <end position="89"/>
    </location>
</feature>
<dbReference type="Proteomes" id="UP000236434">
    <property type="component" value="Unassembled WGS sequence"/>
</dbReference>
<feature type="transmembrane region" description="Helical" evidence="8">
    <location>
        <begin position="132"/>
        <end position="155"/>
    </location>
</feature>
<dbReference type="OrthoDB" id="9787346at2"/>
<evidence type="ECO:0000256" key="4">
    <source>
        <dbReference type="ARBA" id="ARBA00022692"/>
    </source>
</evidence>